<dbReference type="AlphaFoldDB" id="A0AA42B810"/>
<evidence type="ECO:0000256" key="4">
    <source>
        <dbReference type="ARBA" id="ARBA00022737"/>
    </source>
</evidence>
<feature type="binding site" evidence="8">
    <location>
        <position position="410"/>
    </location>
    <ligand>
        <name>[4Fe-4S] cluster</name>
        <dbReference type="ChEBI" id="CHEBI:49883"/>
        <label>2</label>
    </ligand>
</feature>
<comment type="caution">
    <text evidence="11">The sequence shown here is derived from an EMBL/GenBank/DDBJ whole genome shotgun (WGS) entry which is preliminary data.</text>
</comment>
<evidence type="ECO:0000256" key="9">
    <source>
        <dbReference type="SAM" id="MobiDB-lite"/>
    </source>
</evidence>
<dbReference type="PANTHER" id="PTHR43034">
    <property type="entry name" value="ION-TRANSLOCATING OXIDOREDUCTASE COMPLEX SUBUNIT C"/>
    <property type="match status" value="1"/>
</dbReference>
<feature type="binding site" evidence="8">
    <location>
        <position position="381"/>
    </location>
    <ligand>
        <name>[4Fe-4S] cluster</name>
        <dbReference type="ChEBI" id="CHEBI:49883"/>
        <label>2</label>
    </ligand>
</feature>
<feature type="domain" description="4Fe-4S ferredoxin-type" evidence="10">
    <location>
        <begin position="401"/>
        <end position="429"/>
    </location>
</feature>
<keyword evidence="7 8" id="KW-0411">Iron-sulfur</keyword>
<organism evidence="11 12">
    <name type="scientific">Echinimonas agarilytica</name>
    <dbReference type="NCBI Taxonomy" id="1215918"/>
    <lineage>
        <taxon>Bacteria</taxon>
        <taxon>Pseudomonadati</taxon>
        <taxon>Pseudomonadota</taxon>
        <taxon>Gammaproteobacteria</taxon>
        <taxon>Alteromonadales</taxon>
        <taxon>Echinimonadaceae</taxon>
        <taxon>Echinimonas</taxon>
    </lineage>
</organism>
<dbReference type="InterPro" id="IPR017896">
    <property type="entry name" value="4Fe4S_Fe-S-bd"/>
</dbReference>
<keyword evidence="8" id="KW-1278">Translocase</keyword>
<protein>
    <recommendedName>
        <fullName evidence="8">Ion-translocating oxidoreductase complex subunit C</fullName>
        <ecNumber evidence="8">7.-.-.-</ecNumber>
    </recommendedName>
    <alternativeName>
        <fullName evidence="8">Rnf electron transport complex subunit C</fullName>
    </alternativeName>
</protein>
<evidence type="ECO:0000256" key="6">
    <source>
        <dbReference type="ARBA" id="ARBA00023004"/>
    </source>
</evidence>
<keyword evidence="4 8" id="KW-0677">Repeat</keyword>
<evidence type="ECO:0000256" key="7">
    <source>
        <dbReference type="ARBA" id="ARBA00023014"/>
    </source>
</evidence>
<accession>A0AA42B810</accession>
<keyword evidence="8" id="KW-0997">Cell inner membrane</keyword>
<dbReference type="PROSITE" id="PS51379">
    <property type="entry name" value="4FE4S_FER_2"/>
    <property type="match status" value="2"/>
</dbReference>
<keyword evidence="8" id="KW-0472">Membrane</keyword>
<evidence type="ECO:0000256" key="1">
    <source>
        <dbReference type="ARBA" id="ARBA00022448"/>
    </source>
</evidence>
<dbReference type="SUPFAM" id="SSF46548">
    <property type="entry name" value="alpha-helical ferredoxin"/>
    <property type="match status" value="1"/>
</dbReference>
<reference evidence="11 12" key="1">
    <citation type="journal article" date="2013" name="Antonie Van Leeuwenhoek">
        <title>Echinimonas agarilytica gen. nov., sp. nov., a new gammaproteobacterium isolated from the sea urchin Strongylocentrotus intermedius.</title>
        <authorList>
            <person name="Nedashkovskaya O.I."/>
            <person name="Stenkova A.M."/>
            <person name="Zhukova N.V."/>
            <person name="Van Trappen S."/>
            <person name="Lee J.S."/>
            <person name="Kim S.B."/>
        </authorList>
    </citation>
    <scope>NUCLEOTIDE SEQUENCE [LARGE SCALE GENOMIC DNA]</scope>
    <source>
        <strain evidence="11 12">KMM 6351</strain>
    </source>
</reference>
<keyword evidence="2 8" id="KW-0004">4Fe-4S</keyword>
<dbReference type="InterPro" id="IPR011538">
    <property type="entry name" value="Nuo51_FMN-bd"/>
</dbReference>
<keyword evidence="5 8" id="KW-0249">Electron transport</keyword>
<dbReference type="Pfam" id="PF13375">
    <property type="entry name" value="RnfC_N"/>
    <property type="match status" value="1"/>
</dbReference>
<dbReference type="InterPro" id="IPR017900">
    <property type="entry name" value="4Fe4S_Fe_S_CS"/>
</dbReference>
<dbReference type="Pfam" id="PF01512">
    <property type="entry name" value="Complex1_51K"/>
    <property type="match status" value="1"/>
</dbReference>
<evidence type="ECO:0000256" key="3">
    <source>
        <dbReference type="ARBA" id="ARBA00022723"/>
    </source>
</evidence>
<dbReference type="GO" id="GO:0046872">
    <property type="term" value="F:metal ion binding"/>
    <property type="evidence" value="ECO:0007669"/>
    <property type="project" value="UniProtKB-KW"/>
</dbReference>
<dbReference type="InterPro" id="IPR026902">
    <property type="entry name" value="RnfC_N"/>
</dbReference>
<dbReference type="Gene3D" id="3.40.50.11540">
    <property type="entry name" value="NADH-ubiquinone oxidoreductase 51kDa subunit"/>
    <property type="match status" value="1"/>
</dbReference>
<dbReference type="PANTHER" id="PTHR43034:SF2">
    <property type="entry name" value="ION-TRANSLOCATING OXIDOREDUCTASE COMPLEX SUBUNIT C"/>
    <property type="match status" value="1"/>
</dbReference>
<comment type="similarity">
    <text evidence="8">Belongs to the 4Fe4S bacterial-type ferredoxin family. RnfC subfamily.</text>
</comment>
<gene>
    <name evidence="11" type="primary">rsxC</name>
    <name evidence="8" type="synonym">rnfC</name>
    <name evidence="11" type="ORF">NAF29_12340</name>
</gene>
<evidence type="ECO:0000313" key="11">
    <source>
        <dbReference type="EMBL" id="MCM2680452.1"/>
    </source>
</evidence>
<evidence type="ECO:0000256" key="5">
    <source>
        <dbReference type="ARBA" id="ARBA00022982"/>
    </source>
</evidence>
<dbReference type="Pfam" id="PF10531">
    <property type="entry name" value="SLBB"/>
    <property type="match status" value="1"/>
</dbReference>
<evidence type="ECO:0000259" key="10">
    <source>
        <dbReference type="PROSITE" id="PS51379"/>
    </source>
</evidence>
<evidence type="ECO:0000313" key="12">
    <source>
        <dbReference type="Proteomes" id="UP001165393"/>
    </source>
</evidence>
<comment type="subunit">
    <text evidence="8">The complex is composed of six subunits: RnfA, RnfB, RnfC, RnfD, RnfE and RnfG.</text>
</comment>
<dbReference type="PROSITE" id="PS00198">
    <property type="entry name" value="4FE4S_FER_1"/>
    <property type="match status" value="2"/>
</dbReference>
<dbReference type="GO" id="GO:0005886">
    <property type="term" value="C:plasma membrane"/>
    <property type="evidence" value="ECO:0007669"/>
    <property type="project" value="UniProtKB-SubCell"/>
</dbReference>
<keyword evidence="6 8" id="KW-0408">Iron</keyword>
<keyword evidence="3 8" id="KW-0479">Metal-binding</keyword>
<dbReference type="Gene3D" id="3.30.70.3270">
    <property type="match status" value="1"/>
</dbReference>
<dbReference type="SUPFAM" id="SSF142019">
    <property type="entry name" value="Nqo1 FMN-binding domain-like"/>
    <property type="match status" value="1"/>
</dbReference>
<feature type="domain" description="4Fe-4S ferredoxin-type" evidence="10">
    <location>
        <begin position="361"/>
        <end position="391"/>
    </location>
</feature>
<dbReference type="NCBIfam" id="NF003454">
    <property type="entry name" value="PRK05035.1"/>
    <property type="match status" value="1"/>
</dbReference>
<dbReference type="HAMAP" id="MF_00461">
    <property type="entry name" value="RsxC_RnfC"/>
    <property type="match status" value="1"/>
</dbReference>
<dbReference type="GO" id="GO:0051539">
    <property type="term" value="F:4 iron, 4 sulfur cluster binding"/>
    <property type="evidence" value="ECO:0007669"/>
    <property type="project" value="UniProtKB-KW"/>
</dbReference>
<dbReference type="GO" id="GO:0022900">
    <property type="term" value="P:electron transport chain"/>
    <property type="evidence" value="ECO:0007669"/>
    <property type="project" value="UniProtKB-UniRule"/>
</dbReference>
<dbReference type="InterPro" id="IPR037225">
    <property type="entry name" value="Nuo51_FMN-bd_sf"/>
</dbReference>
<feature type="binding site" evidence="8">
    <location>
        <position position="416"/>
    </location>
    <ligand>
        <name>[4Fe-4S] cluster</name>
        <dbReference type="ChEBI" id="CHEBI:49883"/>
        <label>2</label>
    </ligand>
</feature>
<sequence>MITMLKRPFPGGIHPDGHKDLTAHNKIRKDIKPKRLFLSLQQRNGTILRPLVGVGESVGKGQLLAKGISDMCVPLHSPVNGIVEDIKQHVTAHPSGLKCKTLVIKSNDNPLWAVAYPPCNVTKLSPQEMLQRVLDAGIVGLGGAGFPSGIKLRLARQKKIHTLLINGGECEPYITCDDRLMQESAADIVAGVDIMLTITGAKQAIIAIEDNKPSSIEVIKTACDHLDTISVQAVPSLYPMGSERHLVKAVTGRLIPPGQLSVALGILVHNVATAKSVYHAVSYRRPLIDRVITISGGGIEQPGNFVVPIGTPIADLLGAAGGLKVNAERLIAGGPMMGQIIRSTFAPVDKSIGAVLALSDTEVKPQQSHECVRCGRCVTACPMGLMPFQMASHTRISDFEGAQDYGIDHCLLCGACAYVCPSRIPLTQYFHHAKGAINAIRQMANKSTVTRKLAVARSDRLEKEAEAKKAAKAAKTAKRRRPARRAKEKEV</sequence>
<dbReference type="EC" id="7.-.-.-" evidence="8"/>
<dbReference type="EMBL" id="JAMQGP010000006">
    <property type="protein sequence ID" value="MCM2680452.1"/>
    <property type="molecule type" value="Genomic_DNA"/>
</dbReference>
<feature type="binding site" evidence="8">
    <location>
        <position position="374"/>
    </location>
    <ligand>
        <name>[4Fe-4S] cluster</name>
        <dbReference type="ChEBI" id="CHEBI:49883"/>
        <label>1</label>
    </ligand>
</feature>
<comment type="cofactor">
    <cofactor evidence="8">
        <name>[4Fe-4S] cluster</name>
        <dbReference type="ChEBI" id="CHEBI:49883"/>
    </cofactor>
    <text evidence="8">Binds 2 [4Fe-4S] clusters per subunit.</text>
</comment>
<feature type="region of interest" description="Disordered" evidence="9">
    <location>
        <begin position="464"/>
        <end position="491"/>
    </location>
</feature>
<feature type="binding site" evidence="8">
    <location>
        <position position="377"/>
    </location>
    <ligand>
        <name>[4Fe-4S] cluster</name>
        <dbReference type="ChEBI" id="CHEBI:49883"/>
        <label>1</label>
    </ligand>
</feature>
<dbReference type="GO" id="GO:0009055">
    <property type="term" value="F:electron transfer activity"/>
    <property type="evidence" value="ECO:0007669"/>
    <property type="project" value="InterPro"/>
</dbReference>
<dbReference type="Pfam" id="PF12838">
    <property type="entry name" value="Fer4_7"/>
    <property type="match status" value="1"/>
</dbReference>
<dbReference type="NCBIfam" id="TIGR01945">
    <property type="entry name" value="rnfC"/>
    <property type="match status" value="1"/>
</dbReference>
<dbReference type="Proteomes" id="UP001165393">
    <property type="component" value="Unassembled WGS sequence"/>
</dbReference>
<feature type="binding site" evidence="8">
    <location>
        <position position="420"/>
    </location>
    <ligand>
        <name>[4Fe-4S] cluster</name>
        <dbReference type="ChEBI" id="CHEBI:49883"/>
        <label>1</label>
    </ligand>
</feature>
<keyword evidence="1 8" id="KW-0813">Transport</keyword>
<dbReference type="RefSeq" id="WP_251261891.1">
    <property type="nucleotide sequence ID" value="NZ_JAMQGP010000006.1"/>
</dbReference>
<dbReference type="InterPro" id="IPR010208">
    <property type="entry name" value="Ion_transpt_RnfC/RsxC"/>
</dbReference>
<evidence type="ECO:0000256" key="2">
    <source>
        <dbReference type="ARBA" id="ARBA00022485"/>
    </source>
</evidence>
<feature type="binding site" evidence="8">
    <location>
        <position position="413"/>
    </location>
    <ligand>
        <name>[4Fe-4S] cluster</name>
        <dbReference type="ChEBI" id="CHEBI:49883"/>
        <label>2</label>
    </ligand>
</feature>
<feature type="compositionally biased region" description="Basic residues" evidence="9">
    <location>
        <begin position="470"/>
        <end position="484"/>
    </location>
</feature>
<keyword evidence="8" id="KW-1003">Cell membrane</keyword>
<comment type="subcellular location">
    <subcellularLocation>
        <location evidence="8">Cell inner membrane</location>
        <topology evidence="8">Peripheral membrane protein</topology>
    </subcellularLocation>
</comment>
<keyword evidence="12" id="KW-1185">Reference proteome</keyword>
<name>A0AA42B810_9GAMM</name>
<proteinExistence type="inferred from homology"/>
<dbReference type="InterPro" id="IPR019554">
    <property type="entry name" value="Soluble_ligand-bd"/>
</dbReference>
<evidence type="ECO:0000256" key="8">
    <source>
        <dbReference type="HAMAP-Rule" id="MF_00461"/>
    </source>
</evidence>
<feature type="region of interest" description="Disordered" evidence="9">
    <location>
        <begin position="1"/>
        <end position="20"/>
    </location>
</feature>
<comment type="function">
    <text evidence="8">Part of a membrane-bound complex that couples electron transfer with translocation of ions across the membrane.</text>
</comment>
<feature type="binding site" evidence="8">
    <location>
        <position position="371"/>
    </location>
    <ligand>
        <name>[4Fe-4S] cluster</name>
        <dbReference type="ChEBI" id="CHEBI:49883"/>
        <label>1</label>
    </ligand>
</feature>